<evidence type="ECO:0000256" key="6">
    <source>
        <dbReference type="SAM" id="MobiDB-lite"/>
    </source>
</evidence>
<keyword evidence="4 7" id="KW-1133">Transmembrane helix</keyword>
<gene>
    <name evidence="10" type="ORF">GSTENG00037720001</name>
</gene>
<dbReference type="InterPro" id="IPR038359">
    <property type="entry name" value="Connexin_N_sf"/>
</dbReference>
<feature type="transmembrane region" description="Helical" evidence="7">
    <location>
        <begin position="144"/>
        <end position="167"/>
    </location>
</feature>
<dbReference type="PANTHER" id="PTHR11984:SF1">
    <property type="entry name" value="GAP JUNCTION EPSILON-1 PROTEIN-RELATED"/>
    <property type="match status" value="1"/>
</dbReference>
<evidence type="ECO:0000256" key="2">
    <source>
        <dbReference type="ARBA" id="ARBA00022475"/>
    </source>
</evidence>
<keyword evidence="5 7" id="KW-0472">Membrane</keyword>
<evidence type="ECO:0000256" key="3">
    <source>
        <dbReference type="ARBA" id="ARBA00022692"/>
    </source>
</evidence>
<dbReference type="GO" id="GO:0005922">
    <property type="term" value="C:connexin complex"/>
    <property type="evidence" value="ECO:0007669"/>
    <property type="project" value="InterPro"/>
</dbReference>
<dbReference type="InterPro" id="IPR019570">
    <property type="entry name" value="Connexin_CCC"/>
</dbReference>
<name>Q4RBR8_TETNG</name>
<feature type="transmembrane region" description="Helical" evidence="7">
    <location>
        <begin position="206"/>
        <end position="227"/>
    </location>
</feature>
<dbReference type="PRINTS" id="PR00206">
    <property type="entry name" value="CONNEXIN"/>
</dbReference>
<comment type="caution">
    <text evidence="10">The sequence shown here is derived from an EMBL/GenBank/DDBJ whole genome shotgun (WGS) entry which is preliminary data.</text>
</comment>
<dbReference type="Pfam" id="PF00029">
    <property type="entry name" value="Connexin"/>
    <property type="match status" value="1"/>
</dbReference>
<accession>Q4RBR8</accession>
<dbReference type="SMART" id="SM01089">
    <property type="entry name" value="Connexin_CCC"/>
    <property type="match status" value="1"/>
</dbReference>
<feature type="transmembrane region" description="Helical" evidence="7">
    <location>
        <begin position="110"/>
        <end position="132"/>
    </location>
</feature>
<evidence type="ECO:0000256" key="5">
    <source>
        <dbReference type="ARBA" id="ARBA00023136"/>
    </source>
</evidence>
<dbReference type="Gene3D" id="1.20.1440.80">
    <property type="entry name" value="Gap junction channel protein cysteine-rich domain"/>
    <property type="match status" value="1"/>
</dbReference>
<dbReference type="InterPro" id="IPR000500">
    <property type="entry name" value="Connexin"/>
</dbReference>
<keyword evidence="8" id="KW-0732">Signal</keyword>
<dbReference type="OrthoDB" id="8719005at2759"/>
<dbReference type="PANTHER" id="PTHR11984">
    <property type="entry name" value="CONNEXIN"/>
    <property type="match status" value="1"/>
</dbReference>
<reference evidence="10" key="2">
    <citation type="submission" date="2004-02" db="EMBL/GenBank/DDBJ databases">
        <authorList>
            <consortium name="Genoscope"/>
            <consortium name="Whitehead Institute Centre for Genome Research"/>
        </authorList>
    </citation>
    <scope>NUCLEOTIDE SEQUENCE</scope>
</reference>
<feature type="region of interest" description="Disordered" evidence="6">
    <location>
        <begin position="73"/>
        <end position="95"/>
    </location>
</feature>
<dbReference type="EMBL" id="CAAE01020847">
    <property type="protein sequence ID" value="CAG14165.1"/>
    <property type="molecule type" value="Genomic_DNA"/>
</dbReference>
<protein>
    <submittedName>
        <fullName evidence="10">(spotted green pufferfish) hypothetical protein</fullName>
    </submittedName>
</protein>
<feature type="signal peptide" evidence="8">
    <location>
        <begin position="1"/>
        <end position="17"/>
    </location>
</feature>
<proteinExistence type="predicted"/>
<organism evidence="10">
    <name type="scientific">Tetraodon nigroviridis</name>
    <name type="common">Spotted green pufferfish</name>
    <name type="synonym">Chelonodon nigroviridis</name>
    <dbReference type="NCBI Taxonomy" id="99883"/>
    <lineage>
        <taxon>Eukaryota</taxon>
        <taxon>Metazoa</taxon>
        <taxon>Chordata</taxon>
        <taxon>Craniata</taxon>
        <taxon>Vertebrata</taxon>
        <taxon>Euteleostomi</taxon>
        <taxon>Actinopterygii</taxon>
        <taxon>Neopterygii</taxon>
        <taxon>Teleostei</taxon>
        <taxon>Neoteleostei</taxon>
        <taxon>Acanthomorphata</taxon>
        <taxon>Eupercaria</taxon>
        <taxon>Tetraodontiformes</taxon>
        <taxon>Tetradontoidea</taxon>
        <taxon>Tetraodontidae</taxon>
        <taxon>Tetraodon</taxon>
    </lineage>
</organism>
<feature type="domain" description="Connexin cysteine-rich" evidence="9">
    <location>
        <begin position="160"/>
        <end position="229"/>
    </location>
</feature>
<feature type="chain" id="PRO_5004242725" evidence="8">
    <location>
        <begin position="18"/>
        <end position="240"/>
    </location>
</feature>
<evidence type="ECO:0000313" key="10">
    <source>
        <dbReference type="EMBL" id="CAG14165.1"/>
    </source>
</evidence>
<keyword evidence="3 7" id="KW-0812">Transmembrane</keyword>
<dbReference type="GO" id="GO:0005243">
    <property type="term" value="F:gap junction channel activity"/>
    <property type="evidence" value="ECO:0007669"/>
    <property type="project" value="TreeGrafter"/>
</dbReference>
<feature type="non-terminal residue" evidence="10">
    <location>
        <position position="1"/>
    </location>
</feature>
<evidence type="ECO:0000259" key="9">
    <source>
        <dbReference type="SMART" id="SM01089"/>
    </source>
</evidence>
<keyword evidence="2" id="KW-1003">Cell membrane</keyword>
<dbReference type="KEGG" id="tng:GSTEN00037720G001"/>
<reference evidence="10" key="1">
    <citation type="journal article" date="2004" name="Nature">
        <title>Genome duplication in the teleost fish Tetraodon nigroviridis reveals the early vertebrate proto-karyotype.</title>
        <authorList>
            <person name="Jaillon O."/>
            <person name="Aury J.-M."/>
            <person name="Brunet F."/>
            <person name="Petit J.-L."/>
            <person name="Stange-Thomann N."/>
            <person name="Mauceli E."/>
            <person name="Bouneau L."/>
            <person name="Fischer C."/>
            <person name="Ozouf-Costaz C."/>
            <person name="Bernot A."/>
            <person name="Nicaud S."/>
            <person name="Jaffe D."/>
            <person name="Fisher S."/>
            <person name="Lutfalla G."/>
            <person name="Dossat C."/>
            <person name="Segurens B."/>
            <person name="Dasilva C."/>
            <person name="Salanoubat M."/>
            <person name="Levy M."/>
            <person name="Boudet N."/>
            <person name="Castellano S."/>
            <person name="Anthouard V."/>
            <person name="Jubin C."/>
            <person name="Castelli V."/>
            <person name="Katinka M."/>
            <person name="Vacherie B."/>
            <person name="Biemont C."/>
            <person name="Skalli Z."/>
            <person name="Cattolico L."/>
            <person name="Poulain J."/>
            <person name="De Berardinis V."/>
            <person name="Cruaud C."/>
            <person name="Duprat S."/>
            <person name="Brottier P."/>
            <person name="Coutanceau J.-P."/>
            <person name="Gouzy J."/>
            <person name="Parra G."/>
            <person name="Lardier G."/>
            <person name="Chapple C."/>
            <person name="McKernan K.J."/>
            <person name="McEwan P."/>
            <person name="Bosak S."/>
            <person name="Kellis M."/>
            <person name="Volff J.-N."/>
            <person name="Guigo R."/>
            <person name="Zody M.C."/>
            <person name="Mesirov J."/>
            <person name="Lindblad-Toh K."/>
            <person name="Birren B."/>
            <person name="Nusbaum C."/>
            <person name="Kahn D."/>
            <person name="Robinson-Rechavi M."/>
            <person name="Laudet V."/>
            <person name="Schachter V."/>
            <person name="Quetier F."/>
            <person name="Saurin W."/>
            <person name="Scarpelli C."/>
            <person name="Wincker P."/>
            <person name="Lander E.S."/>
            <person name="Weissenbach J."/>
            <person name="Roest Crollius H."/>
        </authorList>
    </citation>
    <scope>NUCLEOTIDE SEQUENCE [LARGE SCALE GENOMIC DNA]</scope>
</reference>
<dbReference type="GO" id="GO:0007267">
    <property type="term" value="P:cell-cell signaling"/>
    <property type="evidence" value="ECO:0007669"/>
    <property type="project" value="TreeGrafter"/>
</dbReference>
<evidence type="ECO:0000256" key="7">
    <source>
        <dbReference type="SAM" id="Phobius"/>
    </source>
</evidence>
<evidence type="ECO:0000256" key="1">
    <source>
        <dbReference type="ARBA" id="ARBA00004651"/>
    </source>
</evidence>
<sequence>RMFFLGVLGFAVYGNEALHFSCDPDRRELNLYCYNQFRPITPQVGRPQPRWARCLFWKPLFVFHKPGKLGCSRRASTGGANEPGTPEGGGERGPGPPRCVTPAFAVLLQVFWALQLVTVLVPGAVFHLYAACKNIDQEEILERPIYTVFYIISVLLRIILEVIAFWLQSHLFGFQVHPLYMCDASALEKTFNVTKCMVPEHFEKTIFLSAMYTFTVITILLCVAEIFEILCRRLGYLTNQ</sequence>
<evidence type="ECO:0000256" key="4">
    <source>
        <dbReference type="ARBA" id="ARBA00022989"/>
    </source>
</evidence>
<dbReference type="InterPro" id="IPR013092">
    <property type="entry name" value="Connexin_N"/>
</dbReference>
<comment type="subcellular location">
    <subcellularLocation>
        <location evidence="1">Cell membrane</location>
        <topology evidence="1">Multi-pass membrane protein</topology>
    </subcellularLocation>
</comment>
<evidence type="ECO:0000256" key="8">
    <source>
        <dbReference type="SAM" id="SignalP"/>
    </source>
</evidence>
<dbReference type="AlphaFoldDB" id="Q4RBR8"/>